<name>A0A7T0BTY4_9BACT</name>
<protein>
    <submittedName>
        <fullName evidence="2">Uncharacterized protein</fullName>
    </submittedName>
</protein>
<dbReference type="AlphaFoldDB" id="A0A7T0BTY4"/>
<feature type="chain" id="PRO_5032906368" evidence="1">
    <location>
        <begin position="27"/>
        <end position="192"/>
    </location>
</feature>
<proteinExistence type="predicted"/>
<gene>
    <name evidence="2" type="ORF">G3M70_02925</name>
</gene>
<evidence type="ECO:0000313" key="2">
    <source>
        <dbReference type="EMBL" id="QPJ60895.1"/>
    </source>
</evidence>
<accession>A0A7T0BTY4</accession>
<keyword evidence="1" id="KW-0732">Signal</keyword>
<evidence type="ECO:0000256" key="1">
    <source>
        <dbReference type="SAM" id="SignalP"/>
    </source>
</evidence>
<dbReference type="KEGG" id="nli:G3M70_02925"/>
<dbReference type="EMBL" id="CP048685">
    <property type="protein sequence ID" value="QPJ60895.1"/>
    <property type="molecule type" value="Genomic_DNA"/>
</dbReference>
<reference evidence="2" key="1">
    <citation type="submission" date="2020-02" db="EMBL/GenBank/DDBJ databases">
        <title>Genomic and physiological characterization of two novel Nitrospinaceae genera.</title>
        <authorList>
            <person name="Mueller A.J."/>
            <person name="Jung M.-Y."/>
            <person name="Strachan C.R."/>
            <person name="Herbold C.W."/>
            <person name="Kirkegaard R.H."/>
            <person name="Daims H."/>
        </authorList>
    </citation>
    <scope>NUCLEOTIDE SEQUENCE [LARGE SCALE GENOMIC DNA]</scope>
    <source>
        <strain evidence="2">EB</strain>
    </source>
</reference>
<organism evidence="2">
    <name type="scientific">Candidatus Nitronauta litoralis</name>
    <dbReference type="NCBI Taxonomy" id="2705533"/>
    <lineage>
        <taxon>Bacteria</taxon>
        <taxon>Pseudomonadati</taxon>
        <taxon>Nitrospinota/Tectimicrobiota group</taxon>
        <taxon>Nitrospinota</taxon>
        <taxon>Nitrospinia</taxon>
        <taxon>Nitrospinales</taxon>
        <taxon>Nitrospinaceae</taxon>
        <taxon>Candidatus Nitronauta</taxon>
    </lineage>
</organism>
<sequence>MKLLKKKKYLAAALLFGLGVMLTVLPVQLPAQDIDDVIEGLDQDFSFGGKQDIKQDNVATANEQNREDIKIQENEAAHADAPTVTGNLNITFAAGPPTNEFTLNSLIVDGTNVPVNIAGINIPGGTVAVPISNVTVPSGVNFTLGLSLTCTMGPCNATLTLSGVINCTLATGTIPTTMTSTVSTTCSTLVAP</sequence>
<feature type="signal peptide" evidence="1">
    <location>
        <begin position="1"/>
        <end position="26"/>
    </location>
</feature>
<dbReference type="Proteomes" id="UP000594688">
    <property type="component" value="Chromosome"/>
</dbReference>